<dbReference type="GO" id="GO:0005654">
    <property type="term" value="C:nucleoplasm"/>
    <property type="evidence" value="ECO:0007669"/>
    <property type="project" value="UniProtKB-SubCell"/>
</dbReference>
<evidence type="ECO:0000313" key="17">
    <source>
        <dbReference type="Proteomes" id="UP000821837"/>
    </source>
</evidence>
<protein>
    <recommendedName>
        <fullName evidence="15">THAP-type domain-containing protein</fullName>
    </recommendedName>
</protein>
<dbReference type="GO" id="GO:0008270">
    <property type="term" value="F:zinc ion binding"/>
    <property type="evidence" value="ECO:0007669"/>
    <property type="project" value="UniProtKB-KW"/>
</dbReference>
<feature type="coiled-coil region" evidence="13">
    <location>
        <begin position="167"/>
        <end position="194"/>
    </location>
</feature>
<gene>
    <name evidence="16" type="ORF">HPB52_018880</name>
</gene>
<feature type="region of interest" description="Disordered" evidence="14">
    <location>
        <begin position="103"/>
        <end position="132"/>
    </location>
</feature>
<evidence type="ECO:0000256" key="2">
    <source>
        <dbReference type="ARBA" id="ARBA00006177"/>
    </source>
</evidence>
<dbReference type="SUPFAM" id="SSF57716">
    <property type="entry name" value="Glucocorticoid receptor-like (DNA-binding domain)"/>
    <property type="match status" value="1"/>
</dbReference>
<evidence type="ECO:0000256" key="11">
    <source>
        <dbReference type="ARBA" id="ARBA00023306"/>
    </source>
</evidence>
<dbReference type="EMBL" id="JABSTV010001254">
    <property type="protein sequence ID" value="KAH7939898.1"/>
    <property type="molecule type" value="Genomic_DNA"/>
</dbReference>
<proteinExistence type="inferred from homology"/>
<dbReference type="VEuPathDB" id="VectorBase:RSAN_031444"/>
<evidence type="ECO:0000256" key="10">
    <source>
        <dbReference type="ARBA" id="ARBA00023242"/>
    </source>
</evidence>
<keyword evidence="17" id="KW-1185">Reference proteome</keyword>
<keyword evidence="9" id="KW-0804">Transcription</keyword>
<reference evidence="16" key="2">
    <citation type="submission" date="2021-09" db="EMBL/GenBank/DDBJ databases">
        <authorList>
            <person name="Jia N."/>
            <person name="Wang J."/>
            <person name="Shi W."/>
            <person name="Du L."/>
            <person name="Sun Y."/>
            <person name="Zhan W."/>
            <person name="Jiang J."/>
            <person name="Wang Q."/>
            <person name="Zhang B."/>
            <person name="Ji P."/>
            <person name="Sakyi L.B."/>
            <person name="Cui X."/>
            <person name="Yuan T."/>
            <person name="Jiang B."/>
            <person name="Yang W."/>
            <person name="Lam T.T.-Y."/>
            <person name="Chang Q."/>
            <person name="Ding S."/>
            <person name="Wang X."/>
            <person name="Zhu J."/>
            <person name="Ruan X."/>
            <person name="Zhao L."/>
            <person name="Wei J."/>
            <person name="Que T."/>
            <person name="Du C."/>
            <person name="Cheng J."/>
            <person name="Dai P."/>
            <person name="Han X."/>
            <person name="Huang E."/>
            <person name="Gao Y."/>
            <person name="Liu J."/>
            <person name="Shao H."/>
            <person name="Ye R."/>
            <person name="Li L."/>
            <person name="Wei W."/>
            <person name="Wang X."/>
            <person name="Wang C."/>
            <person name="Huo Q."/>
            <person name="Li W."/>
            <person name="Guo W."/>
            <person name="Chen H."/>
            <person name="Chen S."/>
            <person name="Zhou L."/>
            <person name="Zhou L."/>
            <person name="Ni X."/>
            <person name="Tian J."/>
            <person name="Zhou Y."/>
            <person name="Sheng Y."/>
            <person name="Liu T."/>
            <person name="Pan Y."/>
            <person name="Xia L."/>
            <person name="Li J."/>
            <person name="Zhao F."/>
            <person name="Cao W."/>
        </authorList>
    </citation>
    <scope>NUCLEOTIDE SEQUENCE</scope>
    <source>
        <strain evidence="16">Rsan-2018</strain>
        <tissue evidence="16">Larvae</tissue>
    </source>
</reference>
<reference evidence="16" key="1">
    <citation type="journal article" date="2020" name="Cell">
        <title>Large-Scale Comparative Analyses of Tick Genomes Elucidate Their Genetic Diversity and Vector Capacities.</title>
        <authorList>
            <consortium name="Tick Genome and Microbiome Consortium (TIGMIC)"/>
            <person name="Jia N."/>
            <person name="Wang J."/>
            <person name="Shi W."/>
            <person name="Du L."/>
            <person name="Sun Y."/>
            <person name="Zhan W."/>
            <person name="Jiang J.F."/>
            <person name="Wang Q."/>
            <person name="Zhang B."/>
            <person name="Ji P."/>
            <person name="Bell-Sakyi L."/>
            <person name="Cui X.M."/>
            <person name="Yuan T.T."/>
            <person name="Jiang B.G."/>
            <person name="Yang W.F."/>
            <person name="Lam T.T."/>
            <person name="Chang Q.C."/>
            <person name="Ding S.J."/>
            <person name="Wang X.J."/>
            <person name="Zhu J.G."/>
            <person name="Ruan X.D."/>
            <person name="Zhao L."/>
            <person name="Wei J.T."/>
            <person name="Ye R.Z."/>
            <person name="Que T.C."/>
            <person name="Du C.H."/>
            <person name="Zhou Y.H."/>
            <person name="Cheng J.X."/>
            <person name="Dai P.F."/>
            <person name="Guo W.B."/>
            <person name="Han X.H."/>
            <person name="Huang E.J."/>
            <person name="Li L.F."/>
            <person name="Wei W."/>
            <person name="Gao Y.C."/>
            <person name="Liu J.Z."/>
            <person name="Shao H.Z."/>
            <person name="Wang X."/>
            <person name="Wang C.C."/>
            <person name="Yang T.C."/>
            <person name="Huo Q.B."/>
            <person name="Li W."/>
            <person name="Chen H.Y."/>
            <person name="Chen S.E."/>
            <person name="Zhou L.G."/>
            <person name="Ni X.B."/>
            <person name="Tian J.H."/>
            <person name="Sheng Y."/>
            <person name="Liu T."/>
            <person name="Pan Y.S."/>
            <person name="Xia L.Y."/>
            <person name="Li J."/>
            <person name="Zhao F."/>
            <person name="Cao W.C."/>
        </authorList>
    </citation>
    <scope>NUCLEOTIDE SEQUENCE</scope>
    <source>
        <strain evidence="16">Rsan-2018</strain>
    </source>
</reference>
<dbReference type="InterPro" id="IPR038441">
    <property type="entry name" value="THAP_Znf_sf"/>
</dbReference>
<sequence>MPNCCCVPGCRSGYKGTTKKVSLFSLPLDKELREKWKRAIPRQESGGFNFDSKYTRVCAHHFHASDIVTAYDISINGVVVSLEREKPTLKADAVPRIFKGLPSCRTRKPRTRSPRERPREPSPCSDRTGAVSANDDLALTSDTVEINRTDAACQTDLVVDSAGCDEVRRLQCKLRATKQLLRQCQRKLAEYRKQRLR</sequence>
<feature type="domain" description="THAP-type" evidence="15">
    <location>
        <begin position="1"/>
        <end position="98"/>
    </location>
</feature>
<dbReference type="InterPro" id="IPR026516">
    <property type="entry name" value="THAP1/10"/>
</dbReference>
<evidence type="ECO:0000256" key="13">
    <source>
        <dbReference type="SAM" id="Coils"/>
    </source>
</evidence>
<dbReference type="PROSITE" id="PS50950">
    <property type="entry name" value="ZF_THAP"/>
    <property type="match status" value="1"/>
</dbReference>
<keyword evidence="8 12" id="KW-0238">DNA-binding</keyword>
<dbReference type="OMA" id="DSAGCDE"/>
<keyword evidence="3" id="KW-0479">Metal-binding</keyword>
<dbReference type="PANTHER" id="PTHR46600">
    <property type="entry name" value="THAP DOMAIN-CONTAINING"/>
    <property type="match status" value="1"/>
</dbReference>
<evidence type="ECO:0000259" key="15">
    <source>
        <dbReference type="PROSITE" id="PS50950"/>
    </source>
</evidence>
<keyword evidence="4 12" id="KW-0863">Zinc-finger</keyword>
<comment type="caution">
    <text evidence="16">The sequence shown here is derived from an EMBL/GenBank/DDBJ whole genome shotgun (WGS) entry which is preliminary data.</text>
</comment>
<evidence type="ECO:0000313" key="16">
    <source>
        <dbReference type="EMBL" id="KAH7939898.1"/>
    </source>
</evidence>
<dbReference type="OrthoDB" id="6764673at2759"/>
<keyword evidence="5" id="KW-0862">Zinc</keyword>
<evidence type="ECO:0000256" key="7">
    <source>
        <dbReference type="ARBA" id="ARBA00023054"/>
    </source>
</evidence>
<keyword evidence="10" id="KW-0539">Nucleus</keyword>
<dbReference type="InterPro" id="IPR006612">
    <property type="entry name" value="THAP_Znf"/>
</dbReference>
<evidence type="ECO:0000256" key="12">
    <source>
        <dbReference type="PROSITE-ProRule" id="PRU00309"/>
    </source>
</evidence>
<dbReference type="Gene3D" id="6.20.210.20">
    <property type="entry name" value="THAP domain"/>
    <property type="match status" value="1"/>
</dbReference>
<dbReference type="SMART" id="SM00980">
    <property type="entry name" value="THAP"/>
    <property type="match status" value="1"/>
</dbReference>
<dbReference type="SMART" id="SM00692">
    <property type="entry name" value="DM3"/>
    <property type="match status" value="1"/>
</dbReference>
<dbReference type="GO" id="GO:0043565">
    <property type="term" value="F:sequence-specific DNA binding"/>
    <property type="evidence" value="ECO:0007669"/>
    <property type="project" value="InterPro"/>
</dbReference>
<evidence type="ECO:0000256" key="4">
    <source>
        <dbReference type="ARBA" id="ARBA00022771"/>
    </source>
</evidence>
<evidence type="ECO:0000256" key="14">
    <source>
        <dbReference type="SAM" id="MobiDB-lite"/>
    </source>
</evidence>
<dbReference type="Pfam" id="PF05485">
    <property type="entry name" value="THAP"/>
    <property type="match status" value="1"/>
</dbReference>
<evidence type="ECO:0000256" key="9">
    <source>
        <dbReference type="ARBA" id="ARBA00023163"/>
    </source>
</evidence>
<keyword evidence="11" id="KW-0131">Cell cycle</keyword>
<dbReference type="PANTHER" id="PTHR46600:SF1">
    <property type="entry name" value="THAP DOMAIN-CONTAINING PROTEIN 1"/>
    <property type="match status" value="1"/>
</dbReference>
<evidence type="ECO:0000256" key="1">
    <source>
        <dbReference type="ARBA" id="ARBA00004642"/>
    </source>
</evidence>
<organism evidence="16 17">
    <name type="scientific">Rhipicephalus sanguineus</name>
    <name type="common">Brown dog tick</name>
    <name type="synonym">Ixodes sanguineus</name>
    <dbReference type="NCBI Taxonomy" id="34632"/>
    <lineage>
        <taxon>Eukaryota</taxon>
        <taxon>Metazoa</taxon>
        <taxon>Ecdysozoa</taxon>
        <taxon>Arthropoda</taxon>
        <taxon>Chelicerata</taxon>
        <taxon>Arachnida</taxon>
        <taxon>Acari</taxon>
        <taxon>Parasitiformes</taxon>
        <taxon>Ixodida</taxon>
        <taxon>Ixodoidea</taxon>
        <taxon>Ixodidae</taxon>
        <taxon>Rhipicephalinae</taxon>
        <taxon>Rhipicephalus</taxon>
        <taxon>Rhipicephalus</taxon>
    </lineage>
</organism>
<evidence type="ECO:0000256" key="6">
    <source>
        <dbReference type="ARBA" id="ARBA00023015"/>
    </source>
</evidence>
<evidence type="ECO:0000256" key="8">
    <source>
        <dbReference type="ARBA" id="ARBA00023125"/>
    </source>
</evidence>
<dbReference type="Proteomes" id="UP000821837">
    <property type="component" value="Chromosome 8"/>
</dbReference>
<keyword evidence="6" id="KW-0805">Transcription regulation</keyword>
<comment type="similarity">
    <text evidence="2">Belongs to the THAP1 family.</text>
</comment>
<keyword evidence="7 13" id="KW-0175">Coiled coil</keyword>
<dbReference type="AlphaFoldDB" id="A0A9D4PG59"/>
<evidence type="ECO:0000256" key="3">
    <source>
        <dbReference type="ARBA" id="ARBA00022723"/>
    </source>
</evidence>
<accession>A0A9D4PG59</accession>
<evidence type="ECO:0000256" key="5">
    <source>
        <dbReference type="ARBA" id="ARBA00022833"/>
    </source>
</evidence>
<name>A0A9D4PG59_RHISA</name>
<comment type="subcellular location">
    <subcellularLocation>
        <location evidence="1">Nucleus</location>
        <location evidence="1">Nucleoplasm</location>
    </subcellularLocation>
</comment>